<dbReference type="GO" id="GO:1901135">
    <property type="term" value="P:carbohydrate derivative metabolic process"/>
    <property type="evidence" value="ECO:0007669"/>
    <property type="project" value="UniProtKB-ARBA"/>
</dbReference>
<accession>A0A485A890</accession>
<proteinExistence type="predicted"/>
<feature type="domain" description="Glycosyl transferase family 1" evidence="1">
    <location>
        <begin position="2"/>
        <end position="70"/>
    </location>
</feature>
<name>A0A485A890_RAOPL</name>
<dbReference type="GO" id="GO:0016757">
    <property type="term" value="F:glycosyltransferase activity"/>
    <property type="evidence" value="ECO:0007669"/>
    <property type="project" value="InterPro"/>
</dbReference>
<dbReference type="EMBL" id="CAADJE010000005">
    <property type="protein sequence ID" value="VFS57082.1"/>
    <property type="molecule type" value="Genomic_DNA"/>
</dbReference>
<dbReference type="PANTHER" id="PTHR12526">
    <property type="entry name" value="GLYCOSYLTRANSFERASE"/>
    <property type="match status" value="1"/>
</dbReference>
<gene>
    <name evidence="2" type="ORF">NCTC12998_00471</name>
</gene>
<dbReference type="AlphaFoldDB" id="A0A485A890"/>
<dbReference type="Gene3D" id="3.40.50.2000">
    <property type="entry name" value="Glycogen Phosphorylase B"/>
    <property type="match status" value="1"/>
</dbReference>
<reference evidence="2 3" key="1">
    <citation type="submission" date="2019-03" db="EMBL/GenBank/DDBJ databases">
        <authorList>
            <consortium name="Pathogen Informatics"/>
        </authorList>
    </citation>
    <scope>NUCLEOTIDE SEQUENCE [LARGE SCALE GENOMIC DNA]</scope>
    <source>
        <strain evidence="2 3">NCTC12998</strain>
    </source>
</reference>
<dbReference type="SUPFAM" id="SSF53756">
    <property type="entry name" value="UDP-Glycosyltransferase/glycogen phosphorylase"/>
    <property type="match status" value="1"/>
</dbReference>
<evidence type="ECO:0000313" key="3">
    <source>
        <dbReference type="Proteomes" id="UP000345637"/>
    </source>
</evidence>
<dbReference type="Pfam" id="PF00534">
    <property type="entry name" value="Glycos_transf_1"/>
    <property type="match status" value="1"/>
</dbReference>
<sequence length="93" mass="10714">MEGIPVALMEAMAIGLPVISTYHSGIPELIDNDVSGWLCTERNFHEIAEILISIVKRERNLKFIEDNARSKIETSFNQVREYEKMAELLEHIR</sequence>
<dbReference type="InterPro" id="IPR001296">
    <property type="entry name" value="Glyco_trans_1"/>
</dbReference>
<evidence type="ECO:0000259" key="1">
    <source>
        <dbReference type="Pfam" id="PF00534"/>
    </source>
</evidence>
<dbReference type="Proteomes" id="UP000345637">
    <property type="component" value="Unassembled WGS sequence"/>
</dbReference>
<protein>
    <submittedName>
        <fullName evidence="2">Colanic acid biosynthesis glycosyltransferase WcaL</fullName>
    </submittedName>
</protein>
<organism evidence="2 3">
    <name type="scientific">Raoultella planticola</name>
    <name type="common">Klebsiella planticola</name>
    <dbReference type="NCBI Taxonomy" id="575"/>
    <lineage>
        <taxon>Bacteria</taxon>
        <taxon>Pseudomonadati</taxon>
        <taxon>Pseudomonadota</taxon>
        <taxon>Gammaproteobacteria</taxon>
        <taxon>Enterobacterales</taxon>
        <taxon>Enterobacteriaceae</taxon>
        <taxon>Klebsiella/Raoultella group</taxon>
        <taxon>Raoultella</taxon>
    </lineage>
</organism>
<evidence type="ECO:0000313" key="2">
    <source>
        <dbReference type="EMBL" id="VFS57082.1"/>
    </source>
</evidence>
<keyword evidence="2" id="KW-0808">Transferase</keyword>